<evidence type="ECO:0000313" key="4">
    <source>
        <dbReference type="EMBL" id="VAW82026.1"/>
    </source>
</evidence>
<dbReference type="InterPro" id="IPR001478">
    <property type="entry name" value="PDZ"/>
</dbReference>
<dbReference type="EMBL" id="UOFL01000233">
    <property type="protein sequence ID" value="VAW82026.1"/>
    <property type="molecule type" value="Genomic_DNA"/>
</dbReference>
<dbReference type="InterPro" id="IPR036034">
    <property type="entry name" value="PDZ_sf"/>
</dbReference>
<dbReference type="SUPFAM" id="SSF55486">
    <property type="entry name" value="Metalloproteases ('zincins'), catalytic domain"/>
    <property type="match status" value="1"/>
</dbReference>
<dbReference type="Gene3D" id="2.30.42.10">
    <property type="match status" value="1"/>
</dbReference>
<protein>
    <submittedName>
        <fullName evidence="4">Protease</fullName>
    </submittedName>
</protein>
<proteinExistence type="predicted"/>
<dbReference type="Gene3D" id="2.60.40.3650">
    <property type="match status" value="1"/>
</dbReference>
<dbReference type="GO" id="GO:0008233">
    <property type="term" value="F:peptidase activity"/>
    <property type="evidence" value="ECO:0007669"/>
    <property type="project" value="UniProtKB-KW"/>
</dbReference>
<name>A0A3B0ZN49_9ZZZZ</name>
<dbReference type="InterPro" id="IPR027268">
    <property type="entry name" value="Peptidase_M4/M1_CTD_sf"/>
</dbReference>
<dbReference type="InterPro" id="IPR040756">
    <property type="entry name" value="Peptidase_M61_N"/>
</dbReference>
<keyword evidence="4" id="KW-0645">Protease</keyword>
<feature type="domain" description="Peptidase M61 N-terminal" evidence="3">
    <location>
        <begin position="16"/>
        <end position="188"/>
    </location>
</feature>
<dbReference type="AlphaFoldDB" id="A0A3B0ZN49"/>
<organism evidence="4">
    <name type="scientific">hydrothermal vent metagenome</name>
    <dbReference type="NCBI Taxonomy" id="652676"/>
    <lineage>
        <taxon>unclassified sequences</taxon>
        <taxon>metagenomes</taxon>
        <taxon>ecological metagenomes</taxon>
    </lineage>
</organism>
<feature type="domain" description="Peptidase M61 catalytic" evidence="1">
    <location>
        <begin position="284"/>
        <end position="400"/>
    </location>
</feature>
<dbReference type="Gene3D" id="1.10.390.10">
    <property type="entry name" value="Neutral Protease Domain 2"/>
    <property type="match status" value="1"/>
</dbReference>
<keyword evidence="4" id="KW-0378">Hydrolase</keyword>
<dbReference type="InterPro" id="IPR007963">
    <property type="entry name" value="Peptidase_M61_catalytic"/>
</dbReference>
<dbReference type="Pfam" id="PF13180">
    <property type="entry name" value="PDZ_2"/>
    <property type="match status" value="1"/>
</dbReference>
<dbReference type="PIRSF" id="PIRSF016493">
    <property type="entry name" value="Glycyl_aminpptds"/>
    <property type="match status" value="1"/>
</dbReference>
<dbReference type="GO" id="GO:0006508">
    <property type="term" value="P:proteolysis"/>
    <property type="evidence" value="ECO:0007669"/>
    <property type="project" value="UniProtKB-KW"/>
</dbReference>
<dbReference type="Pfam" id="PF05299">
    <property type="entry name" value="Peptidase_M61"/>
    <property type="match status" value="1"/>
</dbReference>
<dbReference type="SUPFAM" id="SSF50156">
    <property type="entry name" value="PDZ domain-like"/>
    <property type="match status" value="1"/>
</dbReference>
<dbReference type="Pfam" id="PF17899">
    <property type="entry name" value="Peptidase_M61_N"/>
    <property type="match status" value="1"/>
</dbReference>
<accession>A0A3B0ZN49</accession>
<evidence type="ECO:0000259" key="1">
    <source>
        <dbReference type="Pfam" id="PF05299"/>
    </source>
</evidence>
<evidence type="ECO:0000259" key="2">
    <source>
        <dbReference type="Pfam" id="PF13180"/>
    </source>
</evidence>
<evidence type="ECO:0000259" key="3">
    <source>
        <dbReference type="Pfam" id="PF17899"/>
    </source>
</evidence>
<feature type="domain" description="PDZ" evidence="2">
    <location>
        <begin position="518"/>
        <end position="581"/>
    </location>
</feature>
<sequence>MTDKNTVIAENSADISYEIIPCSPEAHVFRVTLTLSAPASNKQQFYIPAWIPGSYMIRDFARNIVSFKAWDAQGTVDWHKKDKQTWVCENYTDTLCISYEVYAWEMSVRAAHLDTTHAYFNGTSVFMAVREQEQNPCRILLSPPQGEQYSNWKVATALSAESDDLYQFGWYTAANYDELIDHPVEIGEFDLVTFEVSGVPHDLAVYGSDKADFQRMAKDLKIICEHHIALFGELPAMERYVFLLMCPGSGYGGLEHRASCSLICSRDDLPREHETGVSDQYRQFLGLCSHEYFHTWNIKRIKPAVFIPYALESEVHTRLLWAFEGITSYYDELALCRTGLISIDSYLELLAQTLTRLIRGQGRFKQSVTESSFDAWTRFYKQDENAPNSIVSYYVKGAVIACALDLMIRHESGDHKSLDDVMRVLWESYGKPGKGVAETEFESIVEEVTGLDLSEFFESALYGTDDIEISSLLRLFGVEMILQPASSMTDKGGKSLARSSEEVRADAGMRVSTDVLPRVIQVFDKGAAQNAGLSAGDILLAVDGFKIDGARYESRLNRYRPGQTVIVSFFRHEKLMQLSMELQAVTNETCYLQCSGDTRGWLAIKS</sequence>
<reference evidence="4" key="1">
    <citation type="submission" date="2018-06" db="EMBL/GenBank/DDBJ databases">
        <authorList>
            <person name="Zhirakovskaya E."/>
        </authorList>
    </citation>
    <scope>NUCLEOTIDE SEQUENCE</scope>
</reference>
<gene>
    <name evidence="4" type="ORF">MNBD_GAMMA12-593</name>
</gene>
<dbReference type="InterPro" id="IPR024191">
    <property type="entry name" value="Peptidase_M61"/>
</dbReference>